<feature type="region of interest" description="Disordered" evidence="2">
    <location>
        <begin position="282"/>
        <end position="318"/>
    </location>
</feature>
<dbReference type="InterPro" id="IPR016024">
    <property type="entry name" value="ARM-type_fold"/>
</dbReference>
<dbReference type="Gene3D" id="1.25.10.10">
    <property type="entry name" value="Leucine-rich Repeat Variant"/>
    <property type="match status" value="1"/>
</dbReference>
<dbReference type="Pfam" id="PF06367">
    <property type="entry name" value="Drf_FH3"/>
    <property type="match status" value="1"/>
</dbReference>
<dbReference type="SUPFAM" id="SSF48371">
    <property type="entry name" value="ARM repeat"/>
    <property type="match status" value="1"/>
</dbReference>
<reference evidence="4" key="1">
    <citation type="submission" date="2023-07" db="EMBL/GenBank/DDBJ databases">
        <authorList>
            <person name="Stuckert A."/>
        </authorList>
    </citation>
    <scope>NUCLEOTIDE SEQUENCE</scope>
</reference>
<feature type="coiled-coil region" evidence="1">
    <location>
        <begin position="203"/>
        <end position="279"/>
    </location>
</feature>
<sequence>SWVTVHGGRHFTSSPSSQNRWVTAPTGSMTGVWGDIEKEVNLKTAIMSFFNAVLNAGAGEDNLEFRLHLRYEFLMLGIQPVIDKLRQHENATLDRHLDFFEMVRNEDEVELAKRFDTDHIDTKSATDMFELIKKRLKHTDGYPYLLSILQHCLQMPYKRNGSNLQQWQLLDRILQQIVLQGEKGEDPDVTALENFNVRNIIKMLVNENEVKQWREQAEKFRKEHVEVACRLEKKERECETKTQEKEEMMKTLNKMKDKLQKESLELRLARDQMTELVSQLNETGGPLSFPLPPPPPPPPPPGGPMPPPPAFTRESAAASTTSAAAILLFSPGPLLLPHLLEDPHHRLEHRHYLG</sequence>
<evidence type="ECO:0000313" key="4">
    <source>
        <dbReference type="EMBL" id="CAJ0943536.1"/>
    </source>
</evidence>
<keyword evidence="5" id="KW-1185">Reference proteome</keyword>
<feature type="non-terminal residue" evidence="4">
    <location>
        <position position="1"/>
    </location>
</feature>
<dbReference type="SMART" id="SM01139">
    <property type="entry name" value="Drf_FH3"/>
    <property type="match status" value="1"/>
</dbReference>
<accession>A0ABN9LL72</accession>
<organism evidence="4 5">
    <name type="scientific">Ranitomeya imitator</name>
    <name type="common">mimic poison frog</name>
    <dbReference type="NCBI Taxonomy" id="111125"/>
    <lineage>
        <taxon>Eukaryota</taxon>
        <taxon>Metazoa</taxon>
        <taxon>Chordata</taxon>
        <taxon>Craniata</taxon>
        <taxon>Vertebrata</taxon>
        <taxon>Euteleostomi</taxon>
        <taxon>Amphibia</taxon>
        <taxon>Batrachia</taxon>
        <taxon>Anura</taxon>
        <taxon>Neobatrachia</taxon>
        <taxon>Hyloidea</taxon>
        <taxon>Dendrobatidae</taxon>
        <taxon>Dendrobatinae</taxon>
        <taxon>Ranitomeya</taxon>
    </lineage>
</organism>
<dbReference type="InterPro" id="IPR014768">
    <property type="entry name" value="GBD/FH3_dom"/>
</dbReference>
<dbReference type="Proteomes" id="UP001176940">
    <property type="component" value="Unassembled WGS sequence"/>
</dbReference>
<keyword evidence="1" id="KW-0175">Coiled coil</keyword>
<evidence type="ECO:0000256" key="2">
    <source>
        <dbReference type="SAM" id="MobiDB-lite"/>
    </source>
</evidence>
<name>A0ABN9LL72_9NEOB</name>
<dbReference type="PANTHER" id="PTHR45725:SF7">
    <property type="entry name" value="DISHEVELED-ASSOCIATED ACTIVATOR OF MORPHOGENESIS 2"/>
    <property type="match status" value="1"/>
</dbReference>
<dbReference type="PROSITE" id="PS51232">
    <property type="entry name" value="GBD_FH3"/>
    <property type="match status" value="1"/>
</dbReference>
<evidence type="ECO:0000313" key="5">
    <source>
        <dbReference type="Proteomes" id="UP001176940"/>
    </source>
</evidence>
<gene>
    <name evidence="4" type="ORF">RIMI_LOCUS10016080</name>
</gene>
<comment type="caution">
    <text evidence="4">The sequence shown here is derived from an EMBL/GenBank/DDBJ whole genome shotgun (WGS) entry which is preliminary data.</text>
</comment>
<dbReference type="InterPro" id="IPR011989">
    <property type="entry name" value="ARM-like"/>
</dbReference>
<evidence type="ECO:0000259" key="3">
    <source>
        <dbReference type="PROSITE" id="PS51232"/>
    </source>
</evidence>
<dbReference type="PANTHER" id="PTHR45725">
    <property type="entry name" value="FORMIN HOMOLOGY 2 FAMILY MEMBER"/>
    <property type="match status" value="1"/>
</dbReference>
<dbReference type="Gene3D" id="1.10.238.150">
    <property type="entry name" value="Formin, FH3 diaphanous domain"/>
    <property type="match status" value="1"/>
</dbReference>
<protein>
    <recommendedName>
        <fullName evidence="3">GBD/FH3 domain-containing protein</fullName>
    </recommendedName>
</protein>
<dbReference type="InterPro" id="IPR051425">
    <property type="entry name" value="Formin_Homology"/>
</dbReference>
<evidence type="ECO:0000256" key="1">
    <source>
        <dbReference type="SAM" id="Coils"/>
    </source>
</evidence>
<proteinExistence type="predicted"/>
<feature type="compositionally biased region" description="Pro residues" evidence="2">
    <location>
        <begin position="289"/>
        <end position="310"/>
    </location>
</feature>
<feature type="domain" description="GBD/FH3" evidence="3">
    <location>
        <begin position="1"/>
        <end position="185"/>
    </location>
</feature>
<dbReference type="InterPro" id="IPR010472">
    <property type="entry name" value="FH3_dom"/>
</dbReference>
<dbReference type="EMBL" id="CAUEEQ010021309">
    <property type="protein sequence ID" value="CAJ0943536.1"/>
    <property type="molecule type" value="Genomic_DNA"/>
</dbReference>